<dbReference type="Proteomes" id="UP000050794">
    <property type="component" value="Unassembled WGS sequence"/>
</dbReference>
<dbReference type="EMBL" id="UYWY01019814">
    <property type="protein sequence ID" value="VDM39377.1"/>
    <property type="molecule type" value="Genomic_DNA"/>
</dbReference>
<sequence length="175" mass="19256">MPSLKDEPKKSRKDVPRASPTSTSDEDDDGSSERKGGKICFHQIADIANYSSDCVGSSAAKSDDKKTAQSRKAAGISTATRTTASDCSARTINDISIQDKQLQPDERLLDASNVMLVHTRINKKIGECVFAAHTRTKKLSSCIANHLDRAASRKERKAELVIFTWVTIRRFVTSR</sequence>
<evidence type="ECO:0000256" key="1">
    <source>
        <dbReference type="SAM" id="MobiDB-lite"/>
    </source>
</evidence>
<protein>
    <submittedName>
        <fullName evidence="2 4">Uncharacterized protein</fullName>
    </submittedName>
</protein>
<gene>
    <name evidence="2" type="ORF">TCNE_LOCUS8056</name>
</gene>
<evidence type="ECO:0000313" key="3">
    <source>
        <dbReference type="Proteomes" id="UP000050794"/>
    </source>
</evidence>
<dbReference type="WBParaSite" id="TCNE_0000805601-mRNA-1">
    <property type="protein sequence ID" value="TCNE_0000805601-mRNA-1"/>
    <property type="gene ID" value="TCNE_0000805601"/>
</dbReference>
<evidence type="ECO:0000313" key="2">
    <source>
        <dbReference type="EMBL" id="VDM39377.1"/>
    </source>
</evidence>
<name>A0A183UHT6_TOXCA</name>
<proteinExistence type="predicted"/>
<evidence type="ECO:0000313" key="4">
    <source>
        <dbReference type="WBParaSite" id="TCNE_0000805601-mRNA-1"/>
    </source>
</evidence>
<reference evidence="4" key="1">
    <citation type="submission" date="2016-06" db="UniProtKB">
        <authorList>
            <consortium name="WormBaseParasite"/>
        </authorList>
    </citation>
    <scope>IDENTIFICATION</scope>
</reference>
<organism evidence="3 4">
    <name type="scientific">Toxocara canis</name>
    <name type="common">Canine roundworm</name>
    <dbReference type="NCBI Taxonomy" id="6265"/>
    <lineage>
        <taxon>Eukaryota</taxon>
        <taxon>Metazoa</taxon>
        <taxon>Ecdysozoa</taxon>
        <taxon>Nematoda</taxon>
        <taxon>Chromadorea</taxon>
        <taxon>Rhabditida</taxon>
        <taxon>Spirurina</taxon>
        <taxon>Ascaridomorpha</taxon>
        <taxon>Ascaridoidea</taxon>
        <taxon>Toxocaridae</taxon>
        <taxon>Toxocara</taxon>
    </lineage>
</organism>
<feature type="compositionally biased region" description="Basic and acidic residues" evidence="1">
    <location>
        <begin position="1"/>
        <end position="16"/>
    </location>
</feature>
<keyword evidence="3" id="KW-1185">Reference proteome</keyword>
<feature type="region of interest" description="Disordered" evidence="1">
    <location>
        <begin position="1"/>
        <end position="36"/>
    </location>
</feature>
<dbReference type="AlphaFoldDB" id="A0A183UHT6"/>
<feature type="region of interest" description="Disordered" evidence="1">
    <location>
        <begin position="58"/>
        <end position="82"/>
    </location>
</feature>
<accession>A0A183UHT6</accession>
<reference evidence="2 3" key="2">
    <citation type="submission" date="2018-11" db="EMBL/GenBank/DDBJ databases">
        <authorList>
            <consortium name="Pathogen Informatics"/>
        </authorList>
    </citation>
    <scope>NUCLEOTIDE SEQUENCE [LARGE SCALE GENOMIC DNA]</scope>
</reference>